<dbReference type="RefSeq" id="WP_152073258.1">
    <property type="nucleotide sequence ID" value="NZ_CAAKNU010000112.1"/>
</dbReference>
<keyword evidence="2" id="KW-0805">Transcription regulation</keyword>
<gene>
    <name evidence="6" type="primary">bmrR</name>
    <name evidence="6" type="ORF">KCJAJFAP_02105</name>
</gene>
<keyword evidence="3" id="KW-0238">DNA-binding</keyword>
<dbReference type="InterPro" id="IPR009061">
    <property type="entry name" value="DNA-bd_dom_put_sf"/>
</dbReference>
<accession>A0A5K1IBG0</accession>
<dbReference type="PROSITE" id="PS50937">
    <property type="entry name" value="HTH_MERR_2"/>
    <property type="match status" value="1"/>
</dbReference>
<keyword evidence="7" id="KW-1185">Reference proteome</keyword>
<dbReference type="InterPro" id="IPR000551">
    <property type="entry name" value="MerR-type_HTH_dom"/>
</dbReference>
<organism evidence="6 7">
    <name type="scientific">Collinsella aerofaciens</name>
    <dbReference type="NCBI Taxonomy" id="74426"/>
    <lineage>
        <taxon>Bacteria</taxon>
        <taxon>Bacillati</taxon>
        <taxon>Actinomycetota</taxon>
        <taxon>Coriobacteriia</taxon>
        <taxon>Coriobacteriales</taxon>
        <taxon>Coriobacteriaceae</taxon>
        <taxon>Collinsella</taxon>
    </lineage>
</organism>
<dbReference type="EMBL" id="CABWIE010000011">
    <property type="protein sequence ID" value="VWL92630.1"/>
    <property type="molecule type" value="Genomic_DNA"/>
</dbReference>
<evidence type="ECO:0000256" key="2">
    <source>
        <dbReference type="ARBA" id="ARBA00023015"/>
    </source>
</evidence>
<dbReference type="Gene3D" id="1.10.1660.10">
    <property type="match status" value="1"/>
</dbReference>
<evidence type="ECO:0000259" key="5">
    <source>
        <dbReference type="PROSITE" id="PS50937"/>
    </source>
</evidence>
<evidence type="ECO:0000256" key="1">
    <source>
        <dbReference type="ARBA" id="ARBA00022491"/>
    </source>
</evidence>
<dbReference type="Pfam" id="PF13411">
    <property type="entry name" value="MerR_1"/>
    <property type="match status" value="1"/>
</dbReference>
<evidence type="ECO:0000313" key="6">
    <source>
        <dbReference type="EMBL" id="VWL92630.1"/>
    </source>
</evidence>
<keyword evidence="1" id="KW-0678">Repressor</keyword>
<evidence type="ECO:0000313" key="7">
    <source>
        <dbReference type="Proteomes" id="UP000361836"/>
    </source>
</evidence>
<dbReference type="PANTHER" id="PTHR30204">
    <property type="entry name" value="REDOX-CYCLING DRUG-SENSING TRANSCRIPTIONAL ACTIVATOR SOXR"/>
    <property type="match status" value="1"/>
</dbReference>
<dbReference type="Proteomes" id="UP000361836">
    <property type="component" value="Unassembled WGS sequence"/>
</dbReference>
<dbReference type="OrthoDB" id="9809391at2"/>
<dbReference type="PANTHER" id="PTHR30204:SF69">
    <property type="entry name" value="MERR-FAMILY TRANSCRIPTIONAL REGULATOR"/>
    <property type="match status" value="1"/>
</dbReference>
<name>A0A5K1IBG0_9ACTN</name>
<dbReference type="SMART" id="SM00422">
    <property type="entry name" value="HTH_MERR"/>
    <property type="match status" value="1"/>
</dbReference>
<keyword evidence="4" id="KW-0804">Transcription</keyword>
<evidence type="ECO:0000256" key="3">
    <source>
        <dbReference type="ARBA" id="ARBA00023125"/>
    </source>
</evidence>
<dbReference type="SUPFAM" id="SSF46955">
    <property type="entry name" value="Putative DNA-binding domain"/>
    <property type="match status" value="1"/>
</dbReference>
<dbReference type="InterPro" id="IPR047057">
    <property type="entry name" value="MerR_fam"/>
</dbReference>
<dbReference type="GO" id="GO:0003700">
    <property type="term" value="F:DNA-binding transcription factor activity"/>
    <property type="evidence" value="ECO:0007669"/>
    <property type="project" value="InterPro"/>
</dbReference>
<dbReference type="AlphaFoldDB" id="A0A5K1IBG0"/>
<reference evidence="6 7" key="1">
    <citation type="submission" date="2019-10" db="EMBL/GenBank/DDBJ databases">
        <authorList>
            <person name="Wolf R A."/>
        </authorList>
    </citation>
    <scope>NUCLEOTIDE SEQUENCE [LARGE SCALE GENOMIC DNA]</scope>
    <source>
        <strain evidence="6">Collinsella_aerofaciens_MC2</strain>
    </source>
</reference>
<sequence>MQTGMYAISEMASLFNVSRQTLIYYDKIGLFKPAVVNEKGYRFYSPTQIPLMRLICMLRDLGLELDEIDRLTSTFDIGEMTDHLRSRVQALDDQIVGLKAERASVQERLSFYDEAVYWREREGRPELKQFERRYVVFEEFPEDIERGRSMLHPTLMRAILRMRTLTGTRPMRGWGAMLRREALHSDDPIAGAGSFAVLPRGAEELLPSDAAELAKIGIEVLPEGTYLCMSRWGMPYEPEGIRAVVACMDKHALRPIGNAFDFCYLDTTSYDESHQEDFCCIQIPVVLK</sequence>
<dbReference type="GO" id="GO:0003677">
    <property type="term" value="F:DNA binding"/>
    <property type="evidence" value="ECO:0007669"/>
    <property type="project" value="UniProtKB-KW"/>
</dbReference>
<protein>
    <submittedName>
        <fullName evidence="6">Multidrug-efflux transporter 1 regulator</fullName>
    </submittedName>
</protein>
<proteinExistence type="predicted"/>
<feature type="domain" description="HTH merR-type" evidence="5">
    <location>
        <begin position="5"/>
        <end position="74"/>
    </location>
</feature>
<evidence type="ECO:0000256" key="4">
    <source>
        <dbReference type="ARBA" id="ARBA00023163"/>
    </source>
</evidence>